<dbReference type="Gene3D" id="1.10.287.950">
    <property type="entry name" value="Methyl-accepting chemotaxis protein"/>
    <property type="match status" value="1"/>
</dbReference>
<keyword evidence="4 7" id="KW-0472">Membrane</keyword>
<reference evidence="10" key="1">
    <citation type="submission" date="2016-10" db="EMBL/GenBank/DDBJ databases">
        <title>Sequence of Gallionella enrichment culture.</title>
        <authorList>
            <person name="Poehlein A."/>
            <person name="Muehling M."/>
            <person name="Daniel R."/>
        </authorList>
    </citation>
    <scope>NUCLEOTIDE SEQUENCE</scope>
</reference>
<feature type="domain" description="Methyl-accepting transducer" evidence="8">
    <location>
        <begin position="278"/>
        <end position="514"/>
    </location>
</feature>
<comment type="similarity">
    <text evidence="6">Belongs to the methyl-accepting chemotaxis (MCP) protein family.</text>
</comment>
<evidence type="ECO:0000259" key="8">
    <source>
        <dbReference type="PROSITE" id="PS50111"/>
    </source>
</evidence>
<evidence type="ECO:0000256" key="5">
    <source>
        <dbReference type="ARBA" id="ARBA00023224"/>
    </source>
</evidence>
<dbReference type="Pfam" id="PF00015">
    <property type="entry name" value="MCPsignal"/>
    <property type="match status" value="1"/>
</dbReference>
<comment type="subcellular location">
    <subcellularLocation>
        <location evidence="1">Membrane</location>
        <topology evidence="1">Multi-pass membrane protein</topology>
    </subcellularLocation>
</comment>
<keyword evidence="5" id="KW-0807">Transducer</keyword>
<evidence type="ECO:0000259" key="9">
    <source>
        <dbReference type="PROSITE" id="PS50885"/>
    </source>
</evidence>
<protein>
    <submittedName>
        <fullName evidence="10">Methyl-accepting chemotaxis protein CtpH</fullName>
    </submittedName>
</protein>
<dbReference type="GO" id="GO:0004888">
    <property type="term" value="F:transmembrane signaling receptor activity"/>
    <property type="evidence" value="ECO:0007669"/>
    <property type="project" value="InterPro"/>
</dbReference>
<dbReference type="PROSITE" id="PS50885">
    <property type="entry name" value="HAMP"/>
    <property type="match status" value="1"/>
</dbReference>
<dbReference type="FunFam" id="1.10.287.950:FF:000001">
    <property type="entry name" value="Methyl-accepting chemotaxis sensory transducer"/>
    <property type="match status" value="1"/>
</dbReference>
<evidence type="ECO:0000256" key="3">
    <source>
        <dbReference type="ARBA" id="ARBA00022989"/>
    </source>
</evidence>
<accession>A0A1J5RHF6</accession>
<dbReference type="InterPro" id="IPR004090">
    <property type="entry name" value="Chemotax_Me-accpt_rcpt"/>
</dbReference>
<keyword evidence="2 7" id="KW-0812">Transmembrane</keyword>
<dbReference type="CDD" id="cd11386">
    <property type="entry name" value="MCP_signal"/>
    <property type="match status" value="1"/>
</dbReference>
<organism evidence="10">
    <name type="scientific">mine drainage metagenome</name>
    <dbReference type="NCBI Taxonomy" id="410659"/>
    <lineage>
        <taxon>unclassified sequences</taxon>
        <taxon>metagenomes</taxon>
        <taxon>ecological metagenomes</taxon>
    </lineage>
</organism>
<dbReference type="AlphaFoldDB" id="A0A1J5RHF6"/>
<dbReference type="GO" id="GO:0007165">
    <property type="term" value="P:signal transduction"/>
    <property type="evidence" value="ECO:0007669"/>
    <property type="project" value="UniProtKB-KW"/>
</dbReference>
<dbReference type="PANTHER" id="PTHR32089">
    <property type="entry name" value="METHYL-ACCEPTING CHEMOTAXIS PROTEIN MCPB"/>
    <property type="match status" value="1"/>
</dbReference>
<gene>
    <name evidence="10" type="primary">ctpH_11</name>
    <name evidence="10" type="ORF">GALL_224870</name>
</gene>
<evidence type="ECO:0000256" key="2">
    <source>
        <dbReference type="ARBA" id="ARBA00022692"/>
    </source>
</evidence>
<evidence type="ECO:0000256" key="6">
    <source>
        <dbReference type="ARBA" id="ARBA00029447"/>
    </source>
</evidence>
<dbReference type="SUPFAM" id="SSF58104">
    <property type="entry name" value="Methyl-accepting chemotaxis protein (MCP) signaling domain"/>
    <property type="match status" value="1"/>
</dbReference>
<dbReference type="GO" id="GO:0006935">
    <property type="term" value="P:chemotaxis"/>
    <property type="evidence" value="ECO:0007669"/>
    <property type="project" value="InterPro"/>
</dbReference>
<feature type="transmembrane region" description="Helical" evidence="7">
    <location>
        <begin position="197"/>
        <end position="216"/>
    </location>
</feature>
<dbReference type="SMART" id="SM00283">
    <property type="entry name" value="MA"/>
    <property type="match status" value="1"/>
</dbReference>
<dbReference type="InterPro" id="IPR003660">
    <property type="entry name" value="HAMP_dom"/>
</dbReference>
<dbReference type="GO" id="GO:0016020">
    <property type="term" value="C:membrane"/>
    <property type="evidence" value="ECO:0007669"/>
    <property type="project" value="UniProtKB-SubCell"/>
</dbReference>
<keyword evidence="3 7" id="KW-1133">Transmembrane helix</keyword>
<dbReference type="PROSITE" id="PS50111">
    <property type="entry name" value="CHEMOTAXIS_TRANSDUC_2"/>
    <property type="match status" value="1"/>
</dbReference>
<proteinExistence type="inferred from homology"/>
<evidence type="ECO:0000256" key="4">
    <source>
        <dbReference type="ARBA" id="ARBA00023136"/>
    </source>
</evidence>
<name>A0A1J5RHF6_9ZZZZ</name>
<feature type="domain" description="HAMP" evidence="9">
    <location>
        <begin position="232"/>
        <end position="273"/>
    </location>
</feature>
<evidence type="ECO:0000313" key="10">
    <source>
        <dbReference type="EMBL" id="OIQ95518.1"/>
    </source>
</evidence>
<evidence type="ECO:0000256" key="1">
    <source>
        <dbReference type="ARBA" id="ARBA00004141"/>
    </source>
</evidence>
<comment type="caution">
    <text evidence="10">The sequence shown here is derived from an EMBL/GenBank/DDBJ whole genome shotgun (WGS) entry which is preliminary data.</text>
</comment>
<dbReference type="PRINTS" id="PR00260">
    <property type="entry name" value="CHEMTRNSDUCR"/>
</dbReference>
<dbReference type="EMBL" id="MLJW01000165">
    <property type="protein sequence ID" value="OIQ95518.1"/>
    <property type="molecule type" value="Genomic_DNA"/>
</dbReference>
<dbReference type="PANTHER" id="PTHR32089:SF119">
    <property type="entry name" value="METHYL-ACCEPTING CHEMOTAXIS PROTEIN CTPL"/>
    <property type="match status" value="1"/>
</dbReference>
<sequence length="550" mass="58540">MNKLKTSTKLLLLAVSTSALLVLLGAAGIWELRSMTVKTQGDISFAKTASKALIAIENAHKQFKDQLQDWKNILIRGNDPASFDQYLTAFSEKEKKVDALLTTGTDLMQGLGLATGDLETLKSDHAALGARYRDALRHFDKTDPNTGKAVDKLVRGLSRQTGTAMDKTVSAVEKHYAENIDTEIRHNQARYESARNIFIALILAGLALTTTISIAIRSDLMGQLGGEPAYAAEVTRRIAAGDLTTVIEVRSGDDSSLLVAMKQMRESLHDAISQILAAANQLADDATKMNIASDQVSAGSDKQSEATSSMAAAMEEMAVSIQHVASSADDAHNMATEAGTLSSAGEGVVKNAVLEINKIADSFRHSSELISSLSEQSNKISTIVNVIKEIADQTNLLALNAAIEAARAGEQGRGFAVVADEVRKLAERTTSSTLEISEMIHAIQSGAQDAMQSMTEGGTQVGRGVGMAAKAGDSITHIEASSRNVLASVTEISSALQEQSSTSNLIAQNVEKIAQMTEENGATIKNVKLAADRLEQLSGKLKSLVARFRV</sequence>
<dbReference type="InterPro" id="IPR004089">
    <property type="entry name" value="MCPsignal_dom"/>
</dbReference>
<evidence type="ECO:0000256" key="7">
    <source>
        <dbReference type="SAM" id="Phobius"/>
    </source>
</evidence>